<sequence length="123" mass="13580">MVAVAFTRSLVEAAGGAIASVQRRIAVIRDLHGDWERRTTGESLDRGREATVREDRGMDPARELAQLGDGRPHVLDDTRRGGTYLTASLGELQRYDSLDQLGLSRWTQHRLPGATIDARSGLR</sequence>
<comment type="caution">
    <text evidence="1">The sequence shown here is derived from an EMBL/GenBank/DDBJ whole genome shotgun (WGS) entry which is preliminary data.</text>
</comment>
<dbReference type="RefSeq" id="WP_158292799.1">
    <property type="nucleotide sequence ID" value="NZ_SLWM01000004.1"/>
</dbReference>
<dbReference type="Proteomes" id="UP000295818">
    <property type="component" value="Unassembled WGS sequence"/>
</dbReference>
<evidence type="ECO:0000313" key="1">
    <source>
        <dbReference type="EMBL" id="TCO25533.1"/>
    </source>
</evidence>
<keyword evidence="2" id="KW-1185">Reference proteome</keyword>
<organism evidence="1 2">
    <name type="scientific">Kribbella orskensis</name>
    <dbReference type="NCBI Taxonomy" id="2512216"/>
    <lineage>
        <taxon>Bacteria</taxon>
        <taxon>Bacillati</taxon>
        <taxon>Actinomycetota</taxon>
        <taxon>Actinomycetes</taxon>
        <taxon>Propionibacteriales</taxon>
        <taxon>Kribbellaceae</taxon>
        <taxon>Kribbella</taxon>
    </lineage>
</organism>
<name>A0ABY2BMK7_9ACTN</name>
<reference evidence="1 2" key="1">
    <citation type="journal article" date="2015" name="Stand. Genomic Sci.">
        <title>Genomic Encyclopedia of Bacterial and Archaeal Type Strains, Phase III: the genomes of soil and plant-associated and newly described type strains.</title>
        <authorList>
            <person name="Whitman W.B."/>
            <person name="Woyke T."/>
            <person name="Klenk H.P."/>
            <person name="Zhou Y."/>
            <person name="Lilburn T.G."/>
            <person name="Beck B.J."/>
            <person name="De Vos P."/>
            <person name="Vandamme P."/>
            <person name="Eisen J.A."/>
            <person name="Garrity G."/>
            <person name="Hugenholtz P."/>
            <person name="Kyrpides N.C."/>
        </authorList>
    </citation>
    <scope>NUCLEOTIDE SEQUENCE [LARGE SCALE GENOMIC DNA]</scope>
    <source>
        <strain evidence="1 2">VKM Ac-2538</strain>
    </source>
</reference>
<evidence type="ECO:0000313" key="2">
    <source>
        <dbReference type="Proteomes" id="UP000295818"/>
    </source>
</evidence>
<accession>A0ABY2BMK7</accession>
<proteinExistence type="predicted"/>
<dbReference type="EMBL" id="SLWM01000004">
    <property type="protein sequence ID" value="TCO25533.1"/>
    <property type="molecule type" value="Genomic_DNA"/>
</dbReference>
<protein>
    <submittedName>
        <fullName evidence="1">Uncharacterized protein</fullName>
    </submittedName>
</protein>
<gene>
    <name evidence="1" type="ORF">EV644_10437</name>
</gene>